<keyword evidence="2" id="KW-1185">Reference proteome</keyword>
<accession>A0ABN9MLC3</accession>
<proteinExistence type="predicted"/>
<evidence type="ECO:0000313" key="1">
    <source>
        <dbReference type="EMBL" id="CAJ0967518.1"/>
    </source>
</evidence>
<dbReference type="Proteomes" id="UP001176940">
    <property type="component" value="Unassembled WGS sequence"/>
</dbReference>
<gene>
    <name evidence="1" type="ORF">RIMI_LOCUS22263581</name>
</gene>
<name>A0ABN9MLC3_9NEOB</name>
<evidence type="ECO:0000313" key="2">
    <source>
        <dbReference type="Proteomes" id="UP001176940"/>
    </source>
</evidence>
<reference evidence="1" key="1">
    <citation type="submission" date="2023-07" db="EMBL/GenBank/DDBJ databases">
        <authorList>
            <person name="Stuckert A."/>
        </authorList>
    </citation>
    <scope>NUCLEOTIDE SEQUENCE</scope>
</reference>
<protein>
    <submittedName>
        <fullName evidence="1">Uncharacterized protein</fullName>
    </submittedName>
</protein>
<sequence>MGITRPIRSCDVIEKVLQVLILRKEGSRLQPWRVRGYPAVGAIGEAHKFWWDTHRQDVVSIGNGTGEFNQGEVPWAANSNELGVHHDTFYTGHDAVNTGVQKLVLAKTD</sequence>
<organism evidence="1 2">
    <name type="scientific">Ranitomeya imitator</name>
    <name type="common">mimic poison frog</name>
    <dbReference type="NCBI Taxonomy" id="111125"/>
    <lineage>
        <taxon>Eukaryota</taxon>
        <taxon>Metazoa</taxon>
        <taxon>Chordata</taxon>
        <taxon>Craniata</taxon>
        <taxon>Vertebrata</taxon>
        <taxon>Euteleostomi</taxon>
        <taxon>Amphibia</taxon>
        <taxon>Batrachia</taxon>
        <taxon>Anura</taxon>
        <taxon>Neobatrachia</taxon>
        <taxon>Hyloidea</taxon>
        <taxon>Dendrobatidae</taxon>
        <taxon>Dendrobatinae</taxon>
        <taxon>Ranitomeya</taxon>
    </lineage>
</organism>
<dbReference type="EMBL" id="CAUEEQ010078358">
    <property type="protein sequence ID" value="CAJ0967518.1"/>
    <property type="molecule type" value="Genomic_DNA"/>
</dbReference>
<comment type="caution">
    <text evidence="1">The sequence shown here is derived from an EMBL/GenBank/DDBJ whole genome shotgun (WGS) entry which is preliminary data.</text>
</comment>